<evidence type="ECO:0000259" key="1">
    <source>
        <dbReference type="Pfam" id="PF00149"/>
    </source>
</evidence>
<name>A0A2P6VRE3_9CHLO</name>
<dbReference type="InterPro" id="IPR029052">
    <property type="entry name" value="Metallo-depent_PP-like"/>
</dbReference>
<dbReference type="Pfam" id="PF00149">
    <property type="entry name" value="Metallophos"/>
    <property type="match status" value="1"/>
</dbReference>
<keyword evidence="3" id="KW-1185">Reference proteome</keyword>
<accession>A0A2P6VRE3</accession>
<feature type="domain" description="Calcineurin-like phosphoesterase" evidence="1">
    <location>
        <begin position="1"/>
        <end position="262"/>
    </location>
</feature>
<gene>
    <name evidence="2" type="primary">g874</name>
    <name evidence="2" type="ORF">C2E20_0874</name>
</gene>
<dbReference type="GO" id="GO:0016787">
    <property type="term" value="F:hydrolase activity"/>
    <property type="evidence" value="ECO:0007669"/>
    <property type="project" value="InterPro"/>
</dbReference>
<dbReference type="Gene3D" id="3.60.21.10">
    <property type="match status" value="1"/>
</dbReference>
<dbReference type="AlphaFoldDB" id="A0A2P6VRE3"/>
<reference evidence="2 3" key="1">
    <citation type="journal article" date="2018" name="Plant J.">
        <title>Genome sequences of Chlorella sorokiniana UTEX 1602 and Micractinium conductrix SAG 241.80: implications to maltose excretion by a green alga.</title>
        <authorList>
            <person name="Arriola M.B."/>
            <person name="Velmurugan N."/>
            <person name="Zhang Y."/>
            <person name="Plunkett M.H."/>
            <person name="Hondzo H."/>
            <person name="Barney B.M."/>
        </authorList>
    </citation>
    <scope>NUCLEOTIDE SEQUENCE [LARGE SCALE GENOMIC DNA]</scope>
    <source>
        <strain evidence="2 3">SAG 241.80</strain>
    </source>
</reference>
<comment type="caution">
    <text evidence="2">The sequence shown here is derived from an EMBL/GenBank/DDBJ whole genome shotgun (WGS) entry which is preliminary data.</text>
</comment>
<dbReference type="SMART" id="SM01411">
    <property type="entry name" value="Ephrin_rec_like"/>
    <property type="match status" value="3"/>
</dbReference>
<dbReference type="InterPro" id="IPR009030">
    <property type="entry name" value="Growth_fac_rcpt_cys_sf"/>
</dbReference>
<sequence>MRIWAVSDMHTDYKDNLEWLRALVRTGPHGGSSDGGGGGNGALGGPYEGPFDHDVLLIAGDVSDALTTLETTLQLCASAFGHVFFVPGNHDLWVRRHERGQYDSLGKLEAVHALCARLGVHTTPACINGVWIFPLLSWYSGQWDREPDVPGSTPIDKVMIDFHACQWPNGLNSADDSLADYFDALNEPAFSKALQGIEEETDAAGGKRPPIISFSHFLPRQELLPEKRMLYYPNLAKASGSDALEARVRRLRPLAHVFGHTHFSWDAQVDGIRYVQWPLGYPHEHRRRRGGGAGWEPLPLFDTDKGLAAHRDCYWSSYYVSNRRNPLNVQPAPWGYAAANPKTPRCSACPSGTMAATPGYRTCTACPVGSATGLTPTENGGSGATAVAASKCELYPARTFRQTAFTASNQPCPPGWTLRNPSDVVCAVFSPGTFTANPASTGGVCPCPTCPAGSYSSDKGSATCALCEPVQYRYQPSQGSTACSSCHSGTANDKNGGAALSACGPCSKGTYAAAVPLGHRWAATPATPARRATTLMPPVRLPACPAPPALPARPAAPAVPSWVLCCRSSARSGACLPSTAGTYNSKPNQAVCLARPAGSYCPGAAQTKVTACPAGTFRALPGATTTADCSACAINTIAAVPGAKTCNKCAANAWTGRLAGQSSCWPLNQKLPATGRALLTLAEV</sequence>
<dbReference type="SUPFAM" id="SSF56300">
    <property type="entry name" value="Metallo-dependent phosphatases"/>
    <property type="match status" value="1"/>
</dbReference>
<dbReference type="EMBL" id="LHPF02000001">
    <property type="protein sequence ID" value="PSC76652.1"/>
    <property type="molecule type" value="Genomic_DNA"/>
</dbReference>
<organism evidence="2 3">
    <name type="scientific">Micractinium conductrix</name>
    <dbReference type="NCBI Taxonomy" id="554055"/>
    <lineage>
        <taxon>Eukaryota</taxon>
        <taxon>Viridiplantae</taxon>
        <taxon>Chlorophyta</taxon>
        <taxon>core chlorophytes</taxon>
        <taxon>Trebouxiophyceae</taxon>
        <taxon>Chlorellales</taxon>
        <taxon>Chlorellaceae</taxon>
        <taxon>Chlorella clade</taxon>
        <taxon>Micractinium</taxon>
    </lineage>
</organism>
<dbReference type="InterPro" id="IPR052963">
    <property type="entry name" value="Pantetheine_PDE"/>
</dbReference>
<dbReference type="InterPro" id="IPR004843">
    <property type="entry name" value="Calcineurin-like_PHP"/>
</dbReference>
<dbReference type="Gene3D" id="2.10.50.10">
    <property type="entry name" value="Tumor Necrosis Factor Receptor, subunit A, domain 2"/>
    <property type="match status" value="1"/>
</dbReference>
<dbReference type="SUPFAM" id="SSF57184">
    <property type="entry name" value="Growth factor receptor domain"/>
    <property type="match status" value="1"/>
</dbReference>
<dbReference type="OrthoDB" id="550558at2759"/>
<protein>
    <submittedName>
        <fullName evidence="2">Metallo-dependent</fullName>
    </submittedName>
</protein>
<proteinExistence type="predicted"/>
<dbReference type="PANTHER" id="PTHR36492:SF2">
    <property type="entry name" value="[ACYL-CARRIER-PROTEIN] PHOSPHODIESTERASE PPTH"/>
    <property type="match status" value="1"/>
</dbReference>
<evidence type="ECO:0000313" key="3">
    <source>
        <dbReference type="Proteomes" id="UP000239649"/>
    </source>
</evidence>
<dbReference type="Proteomes" id="UP000239649">
    <property type="component" value="Unassembled WGS sequence"/>
</dbReference>
<dbReference type="PANTHER" id="PTHR36492">
    <property type="match status" value="1"/>
</dbReference>
<dbReference type="STRING" id="554055.A0A2P6VRE3"/>
<evidence type="ECO:0000313" key="2">
    <source>
        <dbReference type="EMBL" id="PSC76652.1"/>
    </source>
</evidence>